<protein>
    <submittedName>
        <fullName evidence="3">Predicted secreted hydrolase</fullName>
    </submittedName>
    <submittedName>
        <fullName evidence="2">Putative secreted hydrolase</fullName>
    </submittedName>
</protein>
<dbReference type="PANTHER" id="PTHR38591:SF1">
    <property type="entry name" value="BLL1000 PROTEIN"/>
    <property type="match status" value="1"/>
</dbReference>
<dbReference type="Proteomes" id="UP000251571">
    <property type="component" value="Unassembled WGS sequence"/>
</dbReference>
<dbReference type="Pfam" id="PF07143">
    <property type="entry name" value="CrtC"/>
    <property type="match status" value="1"/>
</dbReference>
<evidence type="ECO:0000313" key="2">
    <source>
        <dbReference type="EMBL" id="PWJ22336.1"/>
    </source>
</evidence>
<dbReference type="Pfam" id="PF17186">
    <property type="entry name" value="Lipocalin_9"/>
    <property type="match status" value="1"/>
</dbReference>
<reference evidence="2 4" key="2">
    <citation type="submission" date="2018-03" db="EMBL/GenBank/DDBJ databases">
        <title>Genomic Encyclopedia of Archaeal and Bacterial Type Strains, Phase II (KMG-II): from individual species to whole genera.</title>
        <authorList>
            <person name="Goeker M."/>
        </authorList>
    </citation>
    <scope>NUCLEOTIDE SEQUENCE [LARGE SCALE GENOMIC DNA]</scope>
    <source>
        <strain evidence="2 4">DSM 25227</strain>
    </source>
</reference>
<keyword evidence="4" id="KW-1185">Reference proteome</keyword>
<sequence length="354" mass="38572">MRDDRIPARLARGLQPMLLGLTAFLALLPVPAPAQGFAGLGQGGEGFALPTPDPVFTFPADHGAHPDYRIEWWYLTASLQDAEGTRYGIQWTLFRSALAAEGPQIWMGHLGVTTPDAHYTGEKLARGGIGQAGVVPAPFEAWIDDWVLAGPDLDTLSLRAATAEAGYDLSFTATGPLVFHGEDGFSVKSTSGQASYYYSQPFYEVAGTLDLPSGPVEVTGRGWLDREWSSQPLEDDQEGWDWFSLHLEDGHRLMASQMRGGSPYSYAAWIEPDGTLTPYPNGVLELEPLATSPVAGREVPTRWRLRLPDRGVDLEVTAVNPDSWQSTLFPYWEGPVTAVGSHAAEGYLEMTGYE</sequence>
<dbReference type="Gene3D" id="2.40.370.10">
    <property type="entry name" value="AttH-like domain"/>
    <property type="match status" value="2"/>
</dbReference>
<reference evidence="3 5" key="1">
    <citation type="submission" date="2016-10" db="EMBL/GenBank/DDBJ databases">
        <authorList>
            <person name="Cai Z."/>
        </authorList>
    </citation>
    <scope>NUCLEOTIDE SEQUENCE [LARGE SCALE GENOMIC DNA]</scope>
    <source>
        <strain evidence="3 5">DSM 25227</strain>
    </source>
</reference>
<dbReference type="AlphaFoldDB" id="A0A2Y9A2G6"/>
<evidence type="ECO:0000313" key="4">
    <source>
        <dbReference type="Proteomes" id="UP000245839"/>
    </source>
</evidence>
<name>A0A2Y9A2G6_9RHOB</name>
<organism evidence="3 5">
    <name type="scientific">Jannaschia seohaensis</name>
    <dbReference type="NCBI Taxonomy" id="475081"/>
    <lineage>
        <taxon>Bacteria</taxon>
        <taxon>Pseudomonadati</taxon>
        <taxon>Pseudomonadota</taxon>
        <taxon>Alphaproteobacteria</taxon>
        <taxon>Rhodobacterales</taxon>
        <taxon>Roseobacteraceae</taxon>
        <taxon>Jannaschia</taxon>
    </lineage>
</organism>
<dbReference type="PANTHER" id="PTHR38591">
    <property type="entry name" value="HYDROLASE"/>
    <property type="match status" value="1"/>
</dbReference>
<proteinExistence type="predicted"/>
<evidence type="ECO:0000313" key="5">
    <source>
        <dbReference type="Proteomes" id="UP000251571"/>
    </source>
</evidence>
<dbReference type="InterPro" id="IPR010791">
    <property type="entry name" value="AttH_dom"/>
</dbReference>
<keyword evidence="3" id="KW-0378">Hydrolase</keyword>
<dbReference type="EMBL" id="QGDJ01000001">
    <property type="protein sequence ID" value="PWJ22336.1"/>
    <property type="molecule type" value="Genomic_DNA"/>
</dbReference>
<dbReference type="SUPFAM" id="SSF159245">
    <property type="entry name" value="AttH-like"/>
    <property type="match status" value="1"/>
</dbReference>
<gene>
    <name evidence="2" type="ORF">BCF38_101747</name>
    <name evidence="3" type="ORF">SAMN05421539_101747</name>
</gene>
<accession>A0A2Y9A2G6</accession>
<dbReference type="Proteomes" id="UP000245839">
    <property type="component" value="Unassembled WGS sequence"/>
</dbReference>
<dbReference type="EMBL" id="UETC01000001">
    <property type="protein sequence ID" value="SSA38614.1"/>
    <property type="molecule type" value="Genomic_DNA"/>
</dbReference>
<feature type="domain" description="AttH" evidence="1">
    <location>
        <begin position="70"/>
        <end position="230"/>
    </location>
</feature>
<evidence type="ECO:0000313" key="3">
    <source>
        <dbReference type="EMBL" id="SSA38614.1"/>
    </source>
</evidence>
<evidence type="ECO:0000259" key="1">
    <source>
        <dbReference type="Pfam" id="PF07143"/>
    </source>
</evidence>
<dbReference type="GO" id="GO:0016787">
    <property type="term" value="F:hydrolase activity"/>
    <property type="evidence" value="ECO:0007669"/>
    <property type="project" value="UniProtKB-KW"/>
</dbReference>
<dbReference type="InterPro" id="IPR023374">
    <property type="entry name" value="AttH-like_dom_sf"/>
</dbReference>